<keyword evidence="4 8" id="KW-0863">Zinc-finger</keyword>
<evidence type="ECO:0000256" key="8">
    <source>
        <dbReference type="PROSITE-ProRule" id="PRU00146"/>
    </source>
</evidence>
<dbReference type="PROSITE" id="PS01359">
    <property type="entry name" value="ZF_PHD_1"/>
    <property type="match status" value="1"/>
</dbReference>
<name>A0A7J7JV79_BUGNE</name>
<feature type="region of interest" description="Disordered" evidence="9">
    <location>
        <begin position="213"/>
        <end position="269"/>
    </location>
</feature>
<dbReference type="PANTHER" id="PTHR23194:SF16">
    <property type="entry name" value="PROTEIN PYGOPUS"/>
    <property type="match status" value="1"/>
</dbReference>
<gene>
    <name evidence="11" type="ORF">EB796_011814</name>
</gene>
<dbReference type="Gene3D" id="3.30.40.10">
    <property type="entry name" value="Zinc/RING finger domain, C3HC4 (zinc finger)"/>
    <property type="match status" value="1"/>
</dbReference>
<dbReference type="OrthoDB" id="270215at2759"/>
<dbReference type="Proteomes" id="UP000593567">
    <property type="component" value="Unassembled WGS sequence"/>
</dbReference>
<feature type="domain" description="PHD-type" evidence="10">
    <location>
        <begin position="276"/>
        <end position="334"/>
    </location>
</feature>
<evidence type="ECO:0000256" key="4">
    <source>
        <dbReference type="ARBA" id="ARBA00022771"/>
    </source>
</evidence>
<dbReference type="GO" id="GO:0005634">
    <property type="term" value="C:nucleus"/>
    <property type="evidence" value="ECO:0007669"/>
    <property type="project" value="UniProtKB-SubCell"/>
</dbReference>
<dbReference type="InterPro" id="IPR011011">
    <property type="entry name" value="Znf_FYVE_PHD"/>
</dbReference>
<evidence type="ECO:0000256" key="9">
    <source>
        <dbReference type="SAM" id="MobiDB-lite"/>
    </source>
</evidence>
<comment type="function">
    <text evidence="7">Involved in signal transduction through the Wnt pathway.</text>
</comment>
<accession>A0A7J7JV79</accession>
<dbReference type="CDD" id="cd15551">
    <property type="entry name" value="PHD_PYGO"/>
    <property type="match status" value="1"/>
</dbReference>
<dbReference type="InterPro" id="IPR019787">
    <property type="entry name" value="Znf_PHD-finger"/>
</dbReference>
<evidence type="ECO:0000313" key="11">
    <source>
        <dbReference type="EMBL" id="KAF6029877.1"/>
    </source>
</evidence>
<feature type="compositionally biased region" description="Polar residues" evidence="9">
    <location>
        <begin position="38"/>
        <end position="50"/>
    </location>
</feature>
<evidence type="ECO:0000256" key="2">
    <source>
        <dbReference type="ARBA" id="ARBA00022687"/>
    </source>
</evidence>
<evidence type="ECO:0000259" key="10">
    <source>
        <dbReference type="PROSITE" id="PS50016"/>
    </source>
</evidence>
<keyword evidence="3" id="KW-0479">Metal-binding</keyword>
<protein>
    <recommendedName>
        <fullName evidence="10">PHD-type domain-containing protein</fullName>
    </recommendedName>
</protein>
<keyword evidence="2" id="KW-0879">Wnt signaling pathway</keyword>
<evidence type="ECO:0000256" key="7">
    <source>
        <dbReference type="ARBA" id="ARBA00037400"/>
    </source>
</evidence>
<dbReference type="GO" id="GO:0016055">
    <property type="term" value="P:Wnt signaling pathway"/>
    <property type="evidence" value="ECO:0007669"/>
    <property type="project" value="UniProtKB-KW"/>
</dbReference>
<sequence>MPLHRGGGEGGESANPPSSESSKPPPPSPQKKRKKVARSQSIPAQINNAVPPNPGFGLPHKAGFNPPPNETMGYPCYDDHMHGAPPMHHGHTMMPGGPPHMQGGLPPHMMPHPHPPSPHSPLNSGGQMMGHPQAAGMRYMRQSSVPMPPPQHMYPQAVSPQMAGMMTHSPAPHPAQHSMAPPYSPGMPPNMAPMNGVPMNGGPLGGVHSDGMPPGGVSPGRMGHSQPGMPPGVPSSVSPAGAPGPPNAPGMANPAYPGEESAPFPQGSHPPPLVPLFSCGTCHKEITETDEALLCELGCNIWFHRQCTCMTEAAYQYISKEPAASWACDSCFDNKRVPMIYTRSRC</sequence>
<dbReference type="AlphaFoldDB" id="A0A7J7JV79"/>
<evidence type="ECO:0000313" key="12">
    <source>
        <dbReference type="Proteomes" id="UP000593567"/>
    </source>
</evidence>
<dbReference type="FunFam" id="3.30.40.10:FF:000107">
    <property type="entry name" value="pygopus homolog 1"/>
    <property type="match status" value="1"/>
</dbReference>
<dbReference type="InterPro" id="IPR013083">
    <property type="entry name" value="Znf_RING/FYVE/PHD"/>
</dbReference>
<evidence type="ECO:0000256" key="1">
    <source>
        <dbReference type="ARBA" id="ARBA00004123"/>
    </source>
</evidence>
<dbReference type="SUPFAM" id="SSF57903">
    <property type="entry name" value="FYVE/PHD zinc finger"/>
    <property type="match status" value="1"/>
</dbReference>
<evidence type="ECO:0000256" key="6">
    <source>
        <dbReference type="ARBA" id="ARBA00023242"/>
    </source>
</evidence>
<proteinExistence type="predicted"/>
<evidence type="ECO:0000256" key="3">
    <source>
        <dbReference type="ARBA" id="ARBA00022723"/>
    </source>
</evidence>
<keyword evidence="6" id="KW-0539">Nucleus</keyword>
<dbReference type="PROSITE" id="PS50016">
    <property type="entry name" value="ZF_PHD_2"/>
    <property type="match status" value="1"/>
</dbReference>
<comment type="subcellular location">
    <subcellularLocation>
        <location evidence="1">Nucleus</location>
    </subcellularLocation>
</comment>
<evidence type="ECO:0000256" key="5">
    <source>
        <dbReference type="ARBA" id="ARBA00022833"/>
    </source>
</evidence>
<dbReference type="GO" id="GO:0008270">
    <property type="term" value="F:zinc ion binding"/>
    <property type="evidence" value="ECO:0007669"/>
    <property type="project" value="UniProtKB-KW"/>
</dbReference>
<reference evidence="11" key="1">
    <citation type="submission" date="2020-06" db="EMBL/GenBank/DDBJ databases">
        <title>Draft genome of Bugula neritina, a colonial animal packing powerful symbionts and potential medicines.</title>
        <authorList>
            <person name="Rayko M."/>
        </authorList>
    </citation>
    <scope>NUCLEOTIDE SEQUENCE [LARGE SCALE GENOMIC DNA]</scope>
    <source>
        <strain evidence="11">Kwan_BN1</strain>
    </source>
</reference>
<dbReference type="InterPro" id="IPR052475">
    <property type="entry name" value="Wnt_Signal_Transd_Protein"/>
</dbReference>
<dbReference type="PANTHER" id="PTHR23194">
    <property type="entry name" value="PYGOPUS"/>
    <property type="match status" value="1"/>
</dbReference>
<organism evidence="11 12">
    <name type="scientific">Bugula neritina</name>
    <name type="common">Brown bryozoan</name>
    <name type="synonym">Sertularia neritina</name>
    <dbReference type="NCBI Taxonomy" id="10212"/>
    <lineage>
        <taxon>Eukaryota</taxon>
        <taxon>Metazoa</taxon>
        <taxon>Spiralia</taxon>
        <taxon>Lophotrochozoa</taxon>
        <taxon>Bryozoa</taxon>
        <taxon>Gymnolaemata</taxon>
        <taxon>Cheilostomatida</taxon>
        <taxon>Flustrina</taxon>
        <taxon>Buguloidea</taxon>
        <taxon>Bugulidae</taxon>
        <taxon>Bugula</taxon>
    </lineage>
</organism>
<comment type="caution">
    <text evidence="11">The sequence shown here is derived from an EMBL/GenBank/DDBJ whole genome shotgun (WGS) entry which is preliminary data.</text>
</comment>
<feature type="region of interest" description="Disordered" evidence="9">
    <location>
        <begin position="1"/>
        <end position="66"/>
    </location>
</feature>
<keyword evidence="5" id="KW-0862">Zinc</keyword>
<keyword evidence="12" id="KW-1185">Reference proteome</keyword>
<dbReference type="EMBL" id="VXIV02001782">
    <property type="protein sequence ID" value="KAF6029877.1"/>
    <property type="molecule type" value="Genomic_DNA"/>
</dbReference>
<dbReference type="InterPro" id="IPR019786">
    <property type="entry name" value="Zinc_finger_PHD-type_CS"/>
</dbReference>